<proteinExistence type="predicted"/>
<dbReference type="GO" id="GO:0007189">
    <property type="term" value="P:adenylate cyclase-activating G protein-coupled receptor signaling pathway"/>
    <property type="evidence" value="ECO:0007669"/>
    <property type="project" value="TreeGrafter"/>
</dbReference>
<dbReference type="PROSITE" id="PS00650">
    <property type="entry name" value="G_PROTEIN_RECEP_F2_2"/>
    <property type="match status" value="1"/>
</dbReference>
<evidence type="ECO:0000256" key="1">
    <source>
        <dbReference type="ARBA" id="ARBA00004141"/>
    </source>
</evidence>
<accession>M7ALL8</accession>
<evidence type="ECO:0000256" key="6">
    <source>
        <dbReference type="SAM" id="Phobius"/>
    </source>
</evidence>
<keyword evidence="5" id="KW-0325">Glycoprotein</keyword>
<dbReference type="Gene3D" id="1.20.1070.10">
    <property type="entry name" value="Rhodopsin 7-helix transmembrane proteins"/>
    <property type="match status" value="1"/>
</dbReference>
<reference evidence="8" key="1">
    <citation type="journal article" date="2013" name="Nat. Genet.">
        <title>The draft genomes of soft-shell turtle and green sea turtle yield insights into the development and evolution of the turtle-specific body plan.</title>
        <authorList>
            <person name="Wang Z."/>
            <person name="Pascual-Anaya J."/>
            <person name="Zadissa A."/>
            <person name="Li W."/>
            <person name="Niimura Y."/>
            <person name="Huang Z."/>
            <person name="Li C."/>
            <person name="White S."/>
            <person name="Xiong Z."/>
            <person name="Fang D."/>
            <person name="Wang B."/>
            <person name="Ming Y."/>
            <person name="Chen Y."/>
            <person name="Zheng Y."/>
            <person name="Kuraku S."/>
            <person name="Pignatelli M."/>
            <person name="Herrero J."/>
            <person name="Beal K."/>
            <person name="Nozawa M."/>
            <person name="Li Q."/>
            <person name="Wang J."/>
            <person name="Zhang H."/>
            <person name="Yu L."/>
            <person name="Shigenobu S."/>
            <person name="Wang J."/>
            <person name="Liu J."/>
            <person name="Flicek P."/>
            <person name="Searle S."/>
            <person name="Wang J."/>
            <person name="Kuratani S."/>
            <person name="Yin Y."/>
            <person name="Aken B."/>
            <person name="Zhang G."/>
            <person name="Irie N."/>
        </authorList>
    </citation>
    <scope>NUCLEOTIDE SEQUENCE [LARGE SCALE GENOMIC DNA]</scope>
</reference>
<comment type="subcellular location">
    <subcellularLocation>
        <location evidence="1">Membrane</location>
        <topology evidence="1">Multi-pass membrane protein</topology>
    </subcellularLocation>
</comment>
<evidence type="ECO:0000256" key="2">
    <source>
        <dbReference type="ARBA" id="ARBA00022692"/>
    </source>
</evidence>
<evidence type="ECO:0000313" key="7">
    <source>
        <dbReference type="EMBL" id="EMP26101.1"/>
    </source>
</evidence>
<dbReference type="InterPro" id="IPR001740">
    <property type="entry name" value="GPCR_2_EMR1-like_rcpt"/>
</dbReference>
<name>M7ALL8_CHEMY</name>
<feature type="transmembrane region" description="Helical" evidence="6">
    <location>
        <begin position="40"/>
        <end position="63"/>
    </location>
</feature>
<dbReference type="AlphaFoldDB" id="M7ALL8"/>
<dbReference type="PANTHER" id="PTHR12011:SF433">
    <property type="entry name" value="ADHESION G PROTEIN-COUPLED RECEPTOR E1-LIKE-RELATED"/>
    <property type="match status" value="1"/>
</dbReference>
<sequence length="134" mass="14690">MGSLHLLLSRLLTFKAIAQVFILGCTWIFGLLQVGPAATVMAYLFTIINSLQGVFIFLVHCLLNKQVREEYKRWIRRIETPRAKSQTSALSMSAVPVTTRTVSGADLFSNTGLGDTSIKQGLVLAASLLCSYLP</sequence>
<dbReference type="eggNOG" id="KOG4193">
    <property type="taxonomic scope" value="Eukaryota"/>
</dbReference>
<organism evidence="7 8">
    <name type="scientific">Chelonia mydas</name>
    <name type="common">Green sea-turtle</name>
    <name type="synonym">Chelonia agassizi</name>
    <dbReference type="NCBI Taxonomy" id="8469"/>
    <lineage>
        <taxon>Eukaryota</taxon>
        <taxon>Metazoa</taxon>
        <taxon>Chordata</taxon>
        <taxon>Craniata</taxon>
        <taxon>Vertebrata</taxon>
        <taxon>Euteleostomi</taxon>
        <taxon>Archelosauria</taxon>
        <taxon>Testudinata</taxon>
        <taxon>Testudines</taxon>
        <taxon>Cryptodira</taxon>
        <taxon>Durocryptodira</taxon>
        <taxon>Americhelydia</taxon>
        <taxon>Chelonioidea</taxon>
        <taxon>Cheloniidae</taxon>
        <taxon>Chelonia</taxon>
    </lineage>
</organism>
<dbReference type="InterPro" id="IPR000832">
    <property type="entry name" value="GPCR_2_secretin-like"/>
</dbReference>
<keyword evidence="4 6" id="KW-0472">Membrane</keyword>
<keyword evidence="8" id="KW-1185">Reference proteome</keyword>
<gene>
    <name evidence="7" type="ORF">UY3_16823</name>
</gene>
<evidence type="ECO:0000256" key="3">
    <source>
        <dbReference type="ARBA" id="ARBA00022989"/>
    </source>
</evidence>
<dbReference type="InterPro" id="IPR017983">
    <property type="entry name" value="GPCR_2_secretin-like_CS"/>
</dbReference>
<feature type="transmembrane region" description="Helical" evidence="6">
    <location>
        <begin position="12"/>
        <end position="34"/>
    </location>
</feature>
<dbReference type="PANTHER" id="PTHR12011">
    <property type="entry name" value="ADHESION G-PROTEIN COUPLED RECEPTOR"/>
    <property type="match status" value="1"/>
</dbReference>
<dbReference type="Pfam" id="PF00002">
    <property type="entry name" value="7tm_2"/>
    <property type="match status" value="1"/>
</dbReference>
<dbReference type="Proteomes" id="UP000031443">
    <property type="component" value="Unassembled WGS sequence"/>
</dbReference>
<keyword evidence="2 6" id="KW-0812">Transmembrane</keyword>
<keyword evidence="7" id="KW-0675">Receptor</keyword>
<keyword evidence="3 6" id="KW-1133">Transmembrane helix</keyword>
<dbReference type="PRINTS" id="PR01128">
    <property type="entry name" value="EMR1HORMONER"/>
</dbReference>
<protein>
    <submittedName>
        <fullName evidence="7">EGF-like module-containing mucin-like hormone receptor-like 1</fullName>
    </submittedName>
</protein>
<evidence type="ECO:0000256" key="4">
    <source>
        <dbReference type="ARBA" id="ARBA00023136"/>
    </source>
</evidence>
<evidence type="ECO:0000313" key="8">
    <source>
        <dbReference type="Proteomes" id="UP000031443"/>
    </source>
</evidence>
<evidence type="ECO:0000256" key="5">
    <source>
        <dbReference type="ARBA" id="ARBA00023180"/>
    </source>
</evidence>
<dbReference type="GO" id="GO:0005886">
    <property type="term" value="C:plasma membrane"/>
    <property type="evidence" value="ECO:0007669"/>
    <property type="project" value="TreeGrafter"/>
</dbReference>
<dbReference type="EMBL" id="KB583772">
    <property type="protein sequence ID" value="EMP26101.1"/>
    <property type="molecule type" value="Genomic_DNA"/>
</dbReference>
<dbReference type="GO" id="GO:0004930">
    <property type="term" value="F:G protein-coupled receptor activity"/>
    <property type="evidence" value="ECO:0007669"/>
    <property type="project" value="InterPro"/>
</dbReference>